<protein>
    <submittedName>
        <fullName evidence="2">Zinc dependent phospholipase C family protein</fullName>
    </submittedName>
</protein>
<sequence length="265" mass="30678">MPTTYTHDLFGKRVYRRLPEKLQHLIRSNGNLYRIGQHGPDILFYYFISKNPVTQYGVRMHGQKARAFFEKGMERVRREKDPALMAYMLGFGCHYILDSTCHPYVNQVAEEGKVSHTLLEKEFDRMLMYETGKNPLRFYPSHGIRAKYSAARKIHEVLPQIRTGNIYLSLKMMKIFTCILVCDDGGLKKRLSEHALSPAGKKRAAFITEFFMSPEPEVDCREELLTLDDRMAEALKKAPDMLIELAELAVRPGHLSDRWNLTFNG</sequence>
<evidence type="ECO:0000259" key="1">
    <source>
        <dbReference type="Pfam" id="PF00882"/>
    </source>
</evidence>
<evidence type="ECO:0000313" key="2">
    <source>
        <dbReference type="EMBL" id="MEQ2372174.1"/>
    </source>
</evidence>
<dbReference type="EMBL" id="JBBMEJ010000023">
    <property type="protein sequence ID" value="MEQ2372174.1"/>
    <property type="molecule type" value="Genomic_DNA"/>
</dbReference>
<proteinExistence type="predicted"/>
<dbReference type="InterPro" id="IPR029002">
    <property type="entry name" value="PLPC/GPLD1"/>
</dbReference>
<evidence type="ECO:0000313" key="3">
    <source>
        <dbReference type="Proteomes" id="UP001473063"/>
    </source>
</evidence>
<gene>
    <name evidence="2" type="ORF">WMO28_14795</name>
</gene>
<name>A0ABV1BJ29_9FIRM</name>
<feature type="domain" description="Phospholipase C/D" evidence="1">
    <location>
        <begin position="6"/>
        <end position="139"/>
    </location>
</feature>
<dbReference type="RefSeq" id="WP_178645370.1">
    <property type="nucleotide sequence ID" value="NZ_JBBMEJ010000023.1"/>
</dbReference>
<organism evidence="2 3">
    <name type="scientific">Blautia aquisgranensis</name>
    <dbReference type="NCBI Taxonomy" id="3133153"/>
    <lineage>
        <taxon>Bacteria</taxon>
        <taxon>Bacillati</taxon>
        <taxon>Bacillota</taxon>
        <taxon>Clostridia</taxon>
        <taxon>Lachnospirales</taxon>
        <taxon>Lachnospiraceae</taxon>
        <taxon>Blautia</taxon>
    </lineage>
</organism>
<dbReference type="Pfam" id="PF00882">
    <property type="entry name" value="Zn_dep_PLPC"/>
    <property type="match status" value="1"/>
</dbReference>
<accession>A0ABV1BJ29</accession>
<dbReference type="Proteomes" id="UP001473063">
    <property type="component" value="Unassembled WGS sequence"/>
</dbReference>
<keyword evidence="3" id="KW-1185">Reference proteome</keyword>
<comment type="caution">
    <text evidence="2">The sequence shown here is derived from an EMBL/GenBank/DDBJ whole genome shotgun (WGS) entry which is preliminary data.</text>
</comment>
<reference evidence="2 3" key="1">
    <citation type="submission" date="2024-03" db="EMBL/GenBank/DDBJ databases">
        <title>Human intestinal bacterial collection.</title>
        <authorList>
            <person name="Pauvert C."/>
            <person name="Hitch T.C.A."/>
            <person name="Clavel T."/>
        </authorList>
    </citation>
    <scope>NUCLEOTIDE SEQUENCE [LARGE SCALE GENOMIC DNA]</scope>
    <source>
        <strain evidence="2 3">CLA-JM-H16</strain>
    </source>
</reference>